<dbReference type="EMBL" id="CAEZXP010000001">
    <property type="protein sequence ID" value="CAB4685862.1"/>
    <property type="molecule type" value="Genomic_DNA"/>
</dbReference>
<sequence length="234" mass="24969">MHALIFDCDGVLAETEGDLHLPAFNRSLAEFGFDLQWTRADYADRLLTGGGKERIAGLLTPEFVASRNLPADPEEQHALVARVHARKTELLGDLLRDLELHARPGVNRLAHEALDAGWKLAVASTSAKPAVSAIVRRVLDPVIVDAIAIFAGDDVQAKKPDPAIYQLALDGLGVAANDAVAIEDSHIGLHAALGAGIRCLVTPSLFTEGEDFTGAYRVVTDLSEIRLADLASPT</sequence>
<dbReference type="NCBIfam" id="TIGR01509">
    <property type="entry name" value="HAD-SF-IA-v3"/>
    <property type="match status" value="1"/>
</dbReference>
<reference evidence="1" key="1">
    <citation type="submission" date="2020-05" db="EMBL/GenBank/DDBJ databases">
        <authorList>
            <person name="Chiriac C."/>
            <person name="Salcher M."/>
            <person name="Ghai R."/>
            <person name="Kavagutti S V."/>
        </authorList>
    </citation>
    <scope>NUCLEOTIDE SEQUENCE</scope>
</reference>
<dbReference type="GO" id="GO:0016787">
    <property type="term" value="F:hydrolase activity"/>
    <property type="evidence" value="ECO:0007669"/>
    <property type="project" value="InterPro"/>
</dbReference>
<dbReference type="SFLD" id="SFLDG01129">
    <property type="entry name" value="C1.5:_HAD__Beta-PGM__Phosphata"/>
    <property type="match status" value="1"/>
</dbReference>
<dbReference type="PRINTS" id="PR00413">
    <property type="entry name" value="HADHALOGNASE"/>
</dbReference>
<dbReference type="Gene3D" id="3.40.50.1000">
    <property type="entry name" value="HAD superfamily/HAD-like"/>
    <property type="match status" value="1"/>
</dbReference>
<gene>
    <name evidence="1" type="ORF">UFOPK2399_00281</name>
</gene>
<dbReference type="InterPro" id="IPR036412">
    <property type="entry name" value="HAD-like_sf"/>
</dbReference>
<evidence type="ECO:0000313" key="1">
    <source>
        <dbReference type="EMBL" id="CAB4685862.1"/>
    </source>
</evidence>
<dbReference type="SUPFAM" id="SSF56784">
    <property type="entry name" value="HAD-like"/>
    <property type="match status" value="1"/>
</dbReference>
<name>A0A6J6NI33_9ZZZZ</name>
<dbReference type="PANTHER" id="PTHR42896">
    <property type="entry name" value="XYLULOSE-1,5-BISPHOSPHATE (XUBP) PHOSPHATASE"/>
    <property type="match status" value="1"/>
</dbReference>
<dbReference type="PANTHER" id="PTHR42896:SF2">
    <property type="entry name" value="CBBY-LIKE PROTEIN"/>
    <property type="match status" value="1"/>
</dbReference>
<dbReference type="Gene3D" id="1.10.150.240">
    <property type="entry name" value="Putative phosphatase, domain 2"/>
    <property type="match status" value="1"/>
</dbReference>
<proteinExistence type="predicted"/>
<dbReference type="InterPro" id="IPR023198">
    <property type="entry name" value="PGP-like_dom2"/>
</dbReference>
<dbReference type="SFLD" id="SFLDS00003">
    <property type="entry name" value="Haloacid_Dehalogenase"/>
    <property type="match status" value="1"/>
</dbReference>
<dbReference type="Pfam" id="PF00702">
    <property type="entry name" value="Hydrolase"/>
    <property type="match status" value="1"/>
</dbReference>
<dbReference type="AlphaFoldDB" id="A0A6J6NI33"/>
<organism evidence="1">
    <name type="scientific">freshwater metagenome</name>
    <dbReference type="NCBI Taxonomy" id="449393"/>
    <lineage>
        <taxon>unclassified sequences</taxon>
        <taxon>metagenomes</taxon>
        <taxon>ecological metagenomes</taxon>
    </lineage>
</organism>
<accession>A0A6J6NI33</accession>
<dbReference type="InterPro" id="IPR044999">
    <property type="entry name" value="CbbY-like"/>
</dbReference>
<protein>
    <submittedName>
        <fullName evidence="1">Unannotated protein</fullName>
    </submittedName>
</protein>
<dbReference type="InterPro" id="IPR006439">
    <property type="entry name" value="HAD-SF_hydro_IA"/>
</dbReference>
<dbReference type="InterPro" id="IPR023214">
    <property type="entry name" value="HAD_sf"/>
</dbReference>